<feature type="non-terminal residue" evidence="8">
    <location>
        <position position="1"/>
    </location>
</feature>
<dbReference type="GO" id="GO:0046872">
    <property type="term" value="F:metal ion binding"/>
    <property type="evidence" value="ECO:0007669"/>
    <property type="project" value="UniProtKB-KW"/>
</dbReference>
<keyword evidence="2" id="KW-0004">4Fe-4S</keyword>
<evidence type="ECO:0000259" key="7">
    <source>
        <dbReference type="PROSITE" id="PS51918"/>
    </source>
</evidence>
<dbReference type="Gene3D" id="3.20.20.70">
    <property type="entry name" value="Aldolase class I"/>
    <property type="match status" value="1"/>
</dbReference>
<keyword evidence="3" id="KW-0949">S-adenosyl-L-methionine</keyword>
<dbReference type="OMA" id="IGVPNKR"/>
<evidence type="ECO:0000313" key="9">
    <source>
        <dbReference type="Proteomes" id="UP000002009"/>
    </source>
</evidence>
<keyword evidence="5" id="KW-0408">Iron</keyword>
<protein>
    <recommendedName>
        <fullName evidence="7">Radical SAM core domain-containing protein</fullName>
    </recommendedName>
</protein>
<dbReference type="AlphaFoldDB" id="C1DZC9"/>
<evidence type="ECO:0000256" key="5">
    <source>
        <dbReference type="ARBA" id="ARBA00023004"/>
    </source>
</evidence>
<dbReference type="InParanoid" id="C1DZC9"/>
<dbReference type="PANTHER" id="PTHR30352">
    <property type="entry name" value="PYRUVATE FORMATE-LYASE-ACTIVATING ENZYME"/>
    <property type="match status" value="1"/>
</dbReference>
<dbReference type="eggNOG" id="ENOG502S0MX">
    <property type="taxonomic scope" value="Eukaryota"/>
</dbReference>
<evidence type="ECO:0000256" key="3">
    <source>
        <dbReference type="ARBA" id="ARBA00022691"/>
    </source>
</evidence>
<dbReference type="Proteomes" id="UP000002009">
    <property type="component" value="Chromosome 2"/>
</dbReference>
<dbReference type="KEGG" id="mis:MICPUN_79163"/>
<dbReference type="EMBL" id="CP001323">
    <property type="protein sequence ID" value="ACO61581.1"/>
    <property type="molecule type" value="Genomic_DNA"/>
</dbReference>
<keyword evidence="4" id="KW-0479">Metal-binding</keyword>
<proteinExistence type="predicted"/>
<keyword evidence="6" id="KW-0411">Iron-sulfur</keyword>
<organism evidence="8 9">
    <name type="scientific">Micromonas commoda (strain RCC299 / NOUM17 / CCMP2709)</name>
    <name type="common">Picoplanktonic green alga</name>
    <dbReference type="NCBI Taxonomy" id="296587"/>
    <lineage>
        <taxon>Eukaryota</taxon>
        <taxon>Viridiplantae</taxon>
        <taxon>Chlorophyta</taxon>
        <taxon>Mamiellophyceae</taxon>
        <taxon>Mamiellales</taxon>
        <taxon>Mamiellaceae</taxon>
        <taxon>Micromonas</taxon>
    </lineage>
</organism>
<dbReference type="SFLD" id="SFLDS00029">
    <property type="entry name" value="Radical_SAM"/>
    <property type="match status" value="1"/>
</dbReference>
<evidence type="ECO:0000313" key="8">
    <source>
        <dbReference type="EMBL" id="ACO61581.1"/>
    </source>
</evidence>
<dbReference type="GO" id="GO:0003824">
    <property type="term" value="F:catalytic activity"/>
    <property type="evidence" value="ECO:0007669"/>
    <property type="project" value="InterPro"/>
</dbReference>
<reference evidence="8 9" key="1">
    <citation type="journal article" date="2009" name="Science">
        <title>Green evolution and dynamic adaptations revealed by genomes of the marine picoeukaryotes Micromonas.</title>
        <authorList>
            <person name="Worden A.Z."/>
            <person name="Lee J.H."/>
            <person name="Mock T."/>
            <person name="Rouze P."/>
            <person name="Simmons M.P."/>
            <person name="Aerts A.L."/>
            <person name="Allen A.E."/>
            <person name="Cuvelier M.L."/>
            <person name="Derelle E."/>
            <person name="Everett M.V."/>
            <person name="Foulon E."/>
            <person name="Grimwood J."/>
            <person name="Gundlach H."/>
            <person name="Henrissat B."/>
            <person name="Napoli C."/>
            <person name="McDonald S.M."/>
            <person name="Parker M.S."/>
            <person name="Rombauts S."/>
            <person name="Salamov A."/>
            <person name="Von Dassow P."/>
            <person name="Badger J.H."/>
            <person name="Coutinho P.M."/>
            <person name="Demir E."/>
            <person name="Dubchak I."/>
            <person name="Gentemann C."/>
            <person name="Eikrem W."/>
            <person name="Gready J.E."/>
            <person name="John U."/>
            <person name="Lanier W."/>
            <person name="Lindquist E.A."/>
            <person name="Lucas S."/>
            <person name="Mayer K.F."/>
            <person name="Moreau H."/>
            <person name="Not F."/>
            <person name="Otillar R."/>
            <person name="Panaud O."/>
            <person name="Pangilinan J."/>
            <person name="Paulsen I."/>
            <person name="Piegu B."/>
            <person name="Poliakov A."/>
            <person name="Robbens S."/>
            <person name="Schmutz J."/>
            <person name="Toulza E."/>
            <person name="Wyss T."/>
            <person name="Zelensky A."/>
            <person name="Zhou K."/>
            <person name="Armbrust E.V."/>
            <person name="Bhattacharya D."/>
            <person name="Goodenough U.W."/>
            <person name="Van de Peer Y."/>
            <person name="Grigoriev I.V."/>
        </authorList>
    </citation>
    <scope>NUCLEOTIDE SEQUENCE [LARGE SCALE GENOMIC DNA]</scope>
    <source>
        <strain evidence="9">RCC299 / NOUM17</strain>
    </source>
</reference>
<evidence type="ECO:0000256" key="1">
    <source>
        <dbReference type="ARBA" id="ARBA00001966"/>
    </source>
</evidence>
<dbReference type="Pfam" id="PF04055">
    <property type="entry name" value="Radical_SAM"/>
    <property type="match status" value="1"/>
</dbReference>
<evidence type="ECO:0000256" key="2">
    <source>
        <dbReference type="ARBA" id="ARBA00022485"/>
    </source>
</evidence>
<dbReference type="SUPFAM" id="SSF102114">
    <property type="entry name" value="Radical SAM enzymes"/>
    <property type="match status" value="1"/>
</dbReference>
<feature type="domain" description="Radical SAM core" evidence="7">
    <location>
        <begin position="34"/>
        <end position="269"/>
    </location>
</feature>
<dbReference type="GeneID" id="8241034"/>
<dbReference type="RefSeq" id="XP_002500323.1">
    <property type="nucleotide sequence ID" value="XM_002500277.1"/>
</dbReference>
<dbReference type="PROSITE" id="PS51918">
    <property type="entry name" value="RADICAL_SAM"/>
    <property type="match status" value="1"/>
</dbReference>
<evidence type="ECO:0000256" key="6">
    <source>
        <dbReference type="ARBA" id="ARBA00023014"/>
    </source>
</evidence>
<name>C1DZC9_MICCC</name>
<dbReference type="InterPro" id="IPR058240">
    <property type="entry name" value="rSAM_sf"/>
</dbReference>
<dbReference type="InterPro" id="IPR013785">
    <property type="entry name" value="Aldolase_TIM"/>
</dbReference>
<gene>
    <name evidence="8" type="ORF">MICPUN_79163</name>
</gene>
<evidence type="ECO:0000256" key="4">
    <source>
        <dbReference type="ARBA" id="ARBA00022723"/>
    </source>
</evidence>
<sequence length="272" mass="29804">LCTGRLHSIDTFTAVDGHGIRAIIFLQGESSKTFHFPPAAPHPVPDAGCSKRCVFCCNPDSWSPAGGTLMTVAQVFRQIETSIPYYLSSGGGITLSGGECLLQPRFSKQLCVEARRRGLTAALDTAATGTERDWDQILPHVDLVLLCVKSSDPRKHQLITGSHDTRPYYATLAFLAATQRHKVRTWIRFVLMSFTFGDIATDDEAECKGVAAIAKAHSNVAGVEILPYHKFGVYKWEEMGLAYPLSGMETPSDETLTRVTRLFEAEGIEVIV</sequence>
<dbReference type="GO" id="GO:0051539">
    <property type="term" value="F:4 iron, 4 sulfur cluster binding"/>
    <property type="evidence" value="ECO:0007669"/>
    <property type="project" value="UniProtKB-KW"/>
</dbReference>
<dbReference type="PANTHER" id="PTHR30352:SF4">
    <property type="entry name" value="PYRUVATE FORMATE-LYASE 2-ACTIVATING ENZYME"/>
    <property type="match status" value="1"/>
</dbReference>
<dbReference type="CDD" id="cd01335">
    <property type="entry name" value="Radical_SAM"/>
    <property type="match status" value="1"/>
</dbReference>
<dbReference type="InterPro" id="IPR034457">
    <property type="entry name" value="Organic_radical-activating"/>
</dbReference>
<accession>C1DZC9</accession>
<comment type="cofactor">
    <cofactor evidence="1">
        <name>[4Fe-4S] cluster</name>
        <dbReference type="ChEBI" id="CHEBI:49883"/>
    </cofactor>
</comment>
<keyword evidence="9" id="KW-1185">Reference proteome</keyword>
<dbReference type="SFLD" id="SFLDG01066">
    <property type="entry name" value="organic_radical-activating_enz"/>
    <property type="match status" value="1"/>
</dbReference>
<dbReference type="InterPro" id="IPR007197">
    <property type="entry name" value="rSAM"/>
</dbReference>
<dbReference type="OrthoDB" id="412320at2759"/>